<feature type="transmembrane region" description="Helical" evidence="1">
    <location>
        <begin position="93"/>
        <end position="109"/>
    </location>
</feature>
<feature type="transmembrane region" description="Helical" evidence="1">
    <location>
        <begin position="70"/>
        <end position="87"/>
    </location>
</feature>
<evidence type="ECO:0000256" key="1">
    <source>
        <dbReference type="SAM" id="Phobius"/>
    </source>
</evidence>
<feature type="transmembrane region" description="Helical" evidence="1">
    <location>
        <begin position="20"/>
        <end position="40"/>
    </location>
</feature>
<dbReference type="PANTHER" id="PTHR40763:SF5">
    <property type="entry name" value="MEMBRANE PROTEIN"/>
    <property type="match status" value="1"/>
</dbReference>
<keyword evidence="1" id="KW-0812">Transmembrane</keyword>
<keyword evidence="1" id="KW-1133">Transmembrane helix</keyword>
<reference evidence="3 4" key="1">
    <citation type="submission" date="2023-07" db="EMBL/GenBank/DDBJ databases">
        <title>Sorghum-associated microbial communities from plants grown in Nebraska, USA.</title>
        <authorList>
            <person name="Schachtman D."/>
        </authorList>
    </citation>
    <scope>NUCLEOTIDE SEQUENCE [LARGE SCALE GENOMIC DNA]</scope>
    <source>
        <strain evidence="3 4">BE316</strain>
    </source>
</reference>
<organism evidence="3 4">
    <name type="scientific">Roseateles asaccharophilus</name>
    <dbReference type="NCBI Taxonomy" id="582607"/>
    <lineage>
        <taxon>Bacteria</taxon>
        <taxon>Pseudomonadati</taxon>
        <taxon>Pseudomonadota</taxon>
        <taxon>Betaproteobacteria</taxon>
        <taxon>Burkholderiales</taxon>
        <taxon>Sphaerotilaceae</taxon>
        <taxon>Roseateles</taxon>
    </lineage>
</organism>
<gene>
    <name evidence="3" type="ORF">J2X21_005129</name>
</gene>
<feature type="transmembrane region" description="Helical" evidence="1">
    <location>
        <begin position="46"/>
        <end position="63"/>
    </location>
</feature>
<accession>A0ABU2AFH5</accession>
<evidence type="ECO:0000259" key="2">
    <source>
        <dbReference type="Pfam" id="PF22570"/>
    </source>
</evidence>
<evidence type="ECO:0000313" key="3">
    <source>
        <dbReference type="EMBL" id="MDR7335962.1"/>
    </source>
</evidence>
<comment type="caution">
    <text evidence="3">The sequence shown here is derived from an EMBL/GenBank/DDBJ whole genome shotgun (WGS) entry which is preliminary data.</text>
</comment>
<dbReference type="PANTHER" id="PTHR40763">
    <property type="entry name" value="MEMBRANE PROTEIN-RELATED"/>
    <property type="match status" value="1"/>
</dbReference>
<dbReference type="InterPro" id="IPR054331">
    <property type="entry name" value="LiaF_TM"/>
</dbReference>
<dbReference type="Proteomes" id="UP001180825">
    <property type="component" value="Unassembled WGS sequence"/>
</dbReference>
<sequence length="229" mass="24509">MQSTHIRHQNTGSQPGHRALFGLGLAAIGTLVLLGNLHIVDTALLRNFWPLALVLFGLARLAMPGRGRMAGIALVLVGAMLTAQNLGSDLFALRHWWPVFIIAAGLSMLRRGAHGAMQLQGDHIATQASFSNLQQRSDATDFQGGRIDLNCSNLELDLGNARLNAPEAVLQIDARLSGLTLRVPQGWQVVVEMSASAGSITDRTQPQAVGAPRLVLRGEALLGSVEIRH</sequence>
<name>A0ABU2AFH5_9BURK</name>
<keyword evidence="1" id="KW-0472">Membrane</keyword>
<dbReference type="Pfam" id="PF22570">
    <property type="entry name" value="LiaF-TM"/>
    <property type="match status" value="1"/>
</dbReference>
<dbReference type="EMBL" id="JAVDXV010000012">
    <property type="protein sequence ID" value="MDR7335962.1"/>
    <property type="molecule type" value="Genomic_DNA"/>
</dbReference>
<evidence type="ECO:0000313" key="4">
    <source>
        <dbReference type="Proteomes" id="UP001180825"/>
    </source>
</evidence>
<keyword evidence="4" id="KW-1185">Reference proteome</keyword>
<proteinExistence type="predicted"/>
<feature type="domain" description="LiaF transmembrane" evidence="2">
    <location>
        <begin position="20"/>
        <end position="113"/>
    </location>
</feature>
<protein>
    <submittedName>
        <fullName evidence="3">Membrane protein</fullName>
    </submittedName>
</protein>
<dbReference type="RefSeq" id="WP_310332961.1">
    <property type="nucleotide sequence ID" value="NZ_JAVDXV010000012.1"/>
</dbReference>